<dbReference type="Proteomes" id="UP000070054">
    <property type="component" value="Unassembled WGS sequence"/>
</dbReference>
<keyword evidence="3" id="KW-0472">Membrane</keyword>
<reference evidence="4 5" key="1">
    <citation type="submission" date="2014-02" db="EMBL/GenBank/DDBJ databases">
        <title>The genome sequence of Colletotrichum nymphaeae SA-01.</title>
        <authorList>
            <person name="Baroncelli R."/>
            <person name="Thon M.R."/>
        </authorList>
    </citation>
    <scope>NUCLEOTIDE SEQUENCE [LARGE SCALE GENOMIC DNA]</scope>
    <source>
        <strain evidence="4 5">SA-01</strain>
    </source>
</reference>
<comment type="similarity">
    <text evidence="2">Belongs to the ustYa family.</text>
</comment>
<dbReference type="PANTHER" id="PTHR33365:SF4">
    <property type="entry name" value="CYCLOCHLOROTINE BIOSYNTHESIS PROTEIN O"/>
    <property type="match status" value="1"/>
</dbReference>
<name>A0A135STF0_9PEZI</name>
<comment type="caution">
    <text evidence="4">The sequence shown here is derived from an EMBL/GenBank/DDBJ whole genome shotgun (WGS) entry which is preliminary data.</text>
</comment>
<evidence type="ECO:0000256" key="3">
    <source>
        <dbReference type="SAM" id="Phobius"/>
    </source>
</evidence>
<dbReference type="Pfam" id="PF11807">
    <property type="entry name" value="UstYa"/>
    <property type="match status" value="1"/>
</dbReference>
<organism evidence="4 5">
    <name type="scientific">Colletotrichum nymphaeae SA-01</name>
    <dbReference type="NCBI Taxonomy" id="1460502"/>
    <lineage>
        <taxon>Eukaryota</taxon>
        <taxon>Fungi</taxon>
        <taxon>Dikarya</taxon>
        <taxon>Ascomycota</taxon>
        <taxon>Pezizomycotina</taxon>
        <taxon>Sordariomycetes</taxon>
        <taxon>Hypocreomycetidae</taxon>
        <taxon>Glomerellales</taxon>
        <taxon>Glomerellaceae</taxon>
        <taxon>Colletotrichum</taxon>
        <taxon>Colletotrichum acutatum species complex</taxon>
    </lineage>
</organism>
<dbReference type="InterPro" id="IPR021765">
    <property type="entry name" value="UstYa-like"/>
</dbReference>
<evidence type="ECO:0008006" key="6">
    <source>
        <dbReference type="Google" id="ProtNLM"/>
    </source>
</evidence>
<keyword evidence="3" id="KW-1133">Transmembrane helix</keyword>
<protein>
    <recommendedName>
        <fullName evidence="6">Tat pathway signal sequence</fullName>
    </recommendedName>
</protein>
<sequence>MWFSKSSYTGLASSDGDDEHLVSEVHANRYIRQTRIALQVAIGASGWLLSVILLGILAFRNGNLREDDCFVETSAFCSDLYLNRQLLLWNIFLIDLFRLGLMGLLNIRLSFEDVPVKSWMIIGIASVYVSAPGGSQSGQNLQKEVRPLDIPVSNEEYNKFGESLQTAVRSQNHPDSGFFVQPEFSHQLHCVNREVPSEATQGETNSREQSLLRKATYYNIDYYRVTGFDFRGNDEQMIQTHIDHCIEILRQFVMCHADVGLVASHWVADANHPWPDFNTNKICKDFDGILEWTLSHQAPPGTEMIPKKPHGVKVLATPP</sequence>
<comment type="pathway">
    <text evidence="1">Mycotoxin biosynthesis.</text>
</comment>
<keyword evidence="3" id="KW-0812">Transmembrane</keyword>
<accession>A0A135STF0</accession>
<keyword evidence="5" id="KW-1185">Reference proteome</keyword>
<proteinExistence type="inferred from homology"/>
<dbReference type="EMBL" id="JEMN01001364">
    <property type="protein sequence ID" value="KXH39172.1"/>
    <property type="molecule type" value="Genomic_DNA"/>
</dbReference>
<evidence type="ECO:0000313" key="4">
    <source>
        <dbReference type="EMBL" id="KXH39172.1"/>
    </source>
</evidence>
<dbReference type="GO" id="GO:0043386">
    <property type="term" value="P:mycotoxin biosynthetic process"/>
    <property type="evidence" value="ECO:0007669"/>
    <property type="project" value="InterPro"/>
</dbReference>
<feature type="transmembrane region" description="Helical" evidence="3">
    <location>
        <begin position="36"/>
        <end position="59"/>
    </location>
</feature>
<dbReference type="AlphaFoldDB" id="A0A135STF0"/>
<evidence type="ECO:0000256" key="1">
    <source>
        <dbReference type="ARBA" id="ARBA00004685"/>
    </source>
</evidence>
<evidence type="ECO:0000256" key="2">
    <source>
        <dbReference type="ARBA" id="ARBA00035112"/>
    </source>
</evidence>
<evidence type="ECO:0000313" key="5">
    <source>
        <dbReference type="Proteomes" id="UP000070054"/>
    </source>
</evidence>
<gene>
    <name evidence="4" type="ORF">CNYM01_05956</name>
</gene>
<dbReference type="OrthoDB" id="3687641at2759"/>
<dbReference type="PANTHER" id="PTHR33365">
    <property type="entry name" value="YALI0B05434P"/>
    <property type="match status" value="1"/>
</dbReference>